<dbReference type="EMBL" id="JAHRIP010011194">
    <property type="protein sequence ID" value="MEQ2284373.1"/>
    <property type="molecule type" value="Genomic_DNA"/>
</dbReference>
<gene>
    <name evidence="1" type="ORF">AMECASPLE_021040</name>
</gene>
<reference evidence="1 2" key="1">
    <citation type="submission" date="2021-06" db="EMBL/GenBank/DDBJ databases">
        <authorList>
            <person name="Palmer J.M."/>
        </authorList>
    </citation>
    <scope>NUCLEOTIDE SEQUENCE [LARGE SCALE GENOMIC DNA]</scope>
    <source>
        <strain evidence="1 2">AS_MEX2019</strain>
        <tissue evidence="1">Muscle</tissue>
    </source>
</reference>
<evidence type="ECO:0000313" key="2">
    <source>
        <dbReference type="Proteomes" id="UP001469553"/>
    </source>
</evidence>
<organism evidence="1 2">
    <name type="scientific">Ameca splendens</name>
    <dbReference type="NCBI Taxonomy" id="208324"/>
    <lineage>
        <taxon>Eukaryota</taxon>
        <taxon>Metazoa</taxon>
        <taxon>Chordata</taxon>
        <taxon>Craniata</taxon>
        <taxon>Vertebrata</taxon>
        <taxon>Euteleostomi</taxon>
        <taxon>Actinopterygii</taxon>
        <taxon>Neopterygii</taxon>
        <taxon>Teleostei</taxon>
        <taxon>Neoteleostei</taxon>
        <taxon>Acanthomorphata</taxon>
        <taxon>Ovalentaria</taxon>
        <taxon>Atherinomorphae</taxon>
        <taxon>Cyprinodontiformes</taxon>
        <taxon>Goodeidae</taxon>
        <taxon>Ameca</taxon>
    </lineage>
</organism>
<accession>A0ABV0XSJ8</accession>
<proteinExistence type="predicted"/>
<dbReference type="Proteomes" id="UP001469553">
    <property type="component" value="Unassembled WGS sequence"/>
</dbReference>
<keyword evidence="2" id="KW-1185">Reference proteome</keyword>
<protein>
    <submittedName>
        <fullName evidence="1">Uncharacterized protein</fullName>
    </submittedName>
</protein>
<comment type="caution">
    <text evidence="1">The sequence shown here is derived from an EMBL/GenBank/DDBJ whole genome shotgun (WGS) entry which is preliminary data.</text>
</comment>
<sequence>MRECGAQGSGSLEQLAQSRGLCSAFQPYASWVETYISGYSVCISARFCVGEKGQEEGQGWFLFFRVGGMTQGSPVQSWRESVGSEDRERQVQQTEVEYLYLAMFKFISEISTNISCNTAHCVGKLI</sequence>
<name>A0ABV0XSJ8_9TELE</name>
<evidence type="ECO:0000313" key="1">
    <source>
        <dbReference type="EMBL" id="MEQ2284373.1"/>
    </source>
</evidence>